<evidence type="ECO:0000256" key="4">
    <source>
        <dbReference type="ARBA" id="ARBA00022989"/>
    </source>
</evidence>
<dbReference type="Pfam" id="PF03631">
    <property type="entry name" value="Virul_fac_BrkB"/>
    <property type="match status" value="1"/>
</dbReference>
<keyword evidence="5 6" id="KW-0472">Membrane</keyword>
<feature type="transmembrane region" description="Helical" evidence="6">
    <location>
        <begin position="170"/>
        <end position="197"/>
    </location>
</feature>
<dbReference type="EMBL" id="JBHTON010000001">
    <property type="protein sequence ID" value="MFD1483688.1"/>
    <property type="molecule type" value="Genomic_DNA"/>
</dbReference>
<feature type="transmembrane region" description="Helical" evidence="6">
    <location>
        <begin position="130"/>
        <end position="149"/>
    </location>
</feature>
<dbReference type="RefSeq" id="WP_379895786.1">
    <property type="nucleotide sequence ID" value="NZ_JBHTON010000001.1"/>
</dbReference>
<evidence type="ECO:0000313" key="7">
    <source>
        <dbReference type="EMBL" id="MFD1483688.1"/>
    </source>
</evidence>
<gene>
    <name evidence="7" type="ORF">ACFQ5J_00295</name>
</gene>
<comment type="subcellular location">
    <subcellularLocation>
        <location evidence="1">Cell membrane</location>
        <topology evidence="1">Multi-pass membrane protein</topology>
    </subcellularLocation>
</comment>
<name>A0ABW4E3J0_9LACO</name>
<protein>
    <submittedName>
        <fullName evidence="7">YihY/virulence factor BrkB family protein</fullName>
    </submittedName>
</protein>
<keyword evidence="2" id="KW-1003">Cell membrane</keyword>
<keyword evidence="4 6" id="KW-1133">Transmembrane helix</keyword>
<reference evidence="8" key="1">
    <citation type="journal article" date="2019" name="Int. J. Syst. Evol. Microbiol.">
        <title>The Global Catalogue of Microorganisms (GCM) 10K type strain sequencing project: providing services to taxonomists for standard genome sequencing and annotation.</title>
        <authorList>
            <consortium name="The Broad Institute Genomics Platform"/>
            <consortium name="The Broad Institute Genome Sequencing Center for Infectious Disease"/>
            <person name="Wu L."/>
            <person name="Ma J."/>
        </authorList>
    </citation>
    <scope>NUCLEOTIDE SEQUENCE [LARGE SCALE GENOMIC DNA]</scope>
    <source>
        <strain evidence="8">CCM 8903</strain>
    </source>
</reference>
<evidence type="ECO:0000256" key="2">
    <source>
        <dbReference type="ARBA" id="ARBA00022475"/>
    </source>
</evidence>
<feature type="transmembrane region" description="Helical" evidence="6">
    <location>
        <begin position="70"/>
        <end position="94"/>
    </location>
</feature>
<evidence type="ECO:0000256" key="6">
    <source>
        <dbReference type="SAM" id="Phobius"/>
    </source>
</evidence>
<evidence type="ECO:0000256" key="1">
    <source>
        <dbReference type="ARBA" id="ARBA00004651"/>
    </source>
</evidence>
<feature type="transmembrane region" description="Helical" evidence="6">
    <location>
        <begin position="244"/>
        <end position="268"/>
    </location>
</feature>
<accession>A0ABW4E3J0</accession>
<evidence type="ECO:0000313" key="8">
    <source>
        <dbReference type="Proteomes" id="UP001597252"/>
    </source>
</evidence>
<keyword evidence="8" id="KW-1185">Reference proteome</keyword>
<dbReference type="InterPro" id="IPR017039">
    <property type="entry name" value="Virul_fac_BrkB"/>
</dbReference>
<proteinExistence type="predicted"/>
<dbReference type="Proteomes" id="UP001597252">
    <property type="component" value="Unassembled WGS sequence"/>
</dbReference>
<evidence type="ECO:0000256" key="3">
    <source>
        <dbReference type="ARBA" id="ARBA00022692"/>
    </source>
</evidence>
<comment type="caution">
    <text evidence="7">The sequence shown here is derived from an EMBL/GenBank/DDBJ whole genome shotgun (WGS) entry which is preliminary data.</text>
</comment>
<dbReference type="PIRSF" id="PIRSF035875">
    <property type="entry name" value="RNase_BN"/>
    <property type="match status" value="1"/>
</dbReference>
<dbReference type="PANTHER" id="PTHR30213:SF0">
    <property type="entry name" value="UPF0761 MEMBRANE PROTEIN YIHY"/>
    <property type="match status" value="1"/>
</dbReference>
<evidence type="ECO:0000256" key="5">
    <source>
        <dbReference type="ARBA" id="ARBA00023136"/>
    </source>
</evidence>
<dbReference type="PANTHER" id="PTHR30213">
    <property type="entry name" value="INNER MEMBRANE PROTEIN YHJD"/>
    <property type="match status" value="1"/>
</dbReference>
<feature type="transmembrane region" description="Helical" evidence="6">
    <location>
        <begin position="288"/>
        <end position="313"/>
    </location>
</feature>
<sequence length="337" mass="37779">MRGNRRKMVLKRPPRVQPVALTPAQRQAIKDGRIPLADMALPKRVKLREFIKLAMRRIGEAELGATSASLAFYSLLSMFPMLILLGNLLPLFGFKYDSVTDYLSQVIPMSIMTWINPVIHNLLNSTSGSALSIGAVATLWAASLAVSGLKTGFNKAYGVASPANFLVQRLISMVMIFTLIFALGLVMIAFTFGRQFLEWLVPLLGLSDNWLKTFNTLRWPVTVAALVVVIFAIDYFLPNVRIRFWTILPGGIFTIIGWLALAQFFSIYMRYFGSRFSTYGTIGTFMVLLLWLNFSALLMLIGAVINALVAEYYTGRLHHSRGKVHDFVKNVRISQDK</sequence>
<dbReference type="NCBIfam" id="TIGR00765">
    <property type="entry name" value="yihY_not_rbn"/>
    <property type="match status" value="1"/>
</dbReference>
<organism evidence="7 8">
    <name type="scientific">Lacticaseibacillus baoqingensis</name>
    <dbReference type="NCBI Taxonomy" id="2486013"/>
    <lineage>
        <taxon>Bacteria</taxon>
        <taxon>Bacillati</taxon>
        <taxon>Bacillota</taxon>
        <taxon>Bacilli</taxon>
        <taxon>Lactobacillales</taxon>
        <taxon>Lactobacillaceae</taxon>
        <taxon>Lacticaseibacillus</taxon>
    </lineage>
</organism>
<feature type="transmembrane region" description="Helical" evidence="6">
    <location>
        <begin position="217"/>
        <end position="237"/>
    </location>
</feature>
<keyword evidence="3 6" id="KW-0812">Transmembrane</keyword>